<reference evidence="2 3" key="1">
    <citation type="submission" date="2014-04" db="EMBL/GenBank/DDBJ databases">
        <authorList>
            <consortium name="DOE Joint Genome Institute"/>
            <person name="Kuo A."/>
            <person name="Tarkka M."/>
            <person name="Buscot F."/>
            <person name="Kohler A."/>
            <person name="Nagy L.G."/>
            <person name="Floudas D."/>
            <person name="Copeland A."/>
            <person name="Barry K.W."/>
            <person name="Cichocki N."/>
            <person name="Veneault-Fourrey C."/>
            <person name="LaButti K."/>
            <person name="Lindquist E.A."/>
            <person name="Lipzen A."/>
            <person name="Lundell T."/>
            <person name="Morin E."/>
            <person name="Murat C."/>
            <person name="Sun H."/>
            <person name="Tunlid A."/>
            <person name="Henrissat B."/>
            <person name="Grigoriev I.V."/>
            <person name="Hibbett D.S."/>
            <person name="Martin F."/>
            <person name="Nordberg H.P."/>
            <person name="Cantor M.N."/>
            <person name="Hua S.X."/>
        </authorList>
    </citation>
    <scope>NUCLEOTIDE SEQUENCE [LARGE SCALE GENOMIC DNA]</scope>
    <source>
        <strain evidence="2 3">F 1598</strain>
    </source>
</reference>
<evidence type="ECO:0000256" key="1">
    <source>
        <dbReference type="SAM" id="MobiDB-lite"/>
    </source>
</evidence>
<feature type="region of interest" description="Disordered" evidence="1">
    <location>
        <begin position="177"/>
        <end position="204"/>
    </location>
</feature>
<feature type="compositionally biased region" description="Basic and acidic residues" evidence="1">
    <location>
        <begin position="189"/>
        <end position="204"/>
    </location>
</feature>
<dbReference type="EMBL" id="KN833092">
    <property type="protein sequence ID" value="KIM73135.1"/>
    <property type="molecule type" value="Genomic_DNA"/>
</dbReference>
<organism evidence="2 3">
    <name type="scientific">Piloderma croceum (strain F 1598)</name>
    <dbReference type="NCBI Taxonomy" id="765440"/>
    <lineage>
        <taxon>Eukaryota</taxon>
        <taxon>Fungi</taxon>
        <taxon>Dikarya</taxon>
        <taxon>Basidiomycota</taxon>
        <taxon>Agaricomycotina</taxon>
        <taxon>Agaricomycetes</taxon>
        <taxon>Agaricomycetidae</taxon>
        <taxon>Atheliales</taxon>
        <taxon>Atheliaceae</taxon>
        <taxon>Piloderma</taxon>
    </lineage>
</organism>
<accession>A0A0C3EKM8</accession>
<name>A0A0C3EKM8_PILCF</name>
<dbReference type="Proteomes" id="UP000054166">
    <property type="component" value="Unassembled WGS sequence"/>
</dbReference>
<keyword evidence="3" id="KW-1185">Reference proteome</keyword>
<dbReference type="AlphaFoldDB" id="A0A0C3EKM8"/>
<dbReference type="InParanoid" id="A0A0C3EKM8"/>
<sequence>MASDTSLGGTGLSATNLHDSLTEHVRNGSGSGSRRAFDEDNGAVMVDILHLRDHTTQSSSTPSLSAKARNGVIHVLGLERSLSPPRVMQKSSSASSLIAECKAGQEANDRLPVPDPTSKTIVDFEDPAVDALDSAIVSFAQEFPFSTDHPPPTDVLDEQLLTVPILLFVTGSERQSPRRQFRISSPRSIPREISDVTQDDKDPS</sequence>
<reference evidence="3" key="2">
    <citation type="submission" date="2015-01" db="EMBL/GenBank/DDBJ databases">
        <title>Evolutionary Origins and Diversification of the Mycorrhizal Mutualists.</title>
        <authorList>
            <consortium name="DOE Joint Genome Institute"/>
            <consortium name="Mycorrhizal Genomics Consortium"/>
            <person name="Kohler A."/>
            <person name="Kuo A."/>
            <person name="Nagy L.G."/>
            <person name="Floudas D."/>
            <person name="Copeland A."/>
            <person name="Barry K.W."/>
            <person name="Cichocki N."/>
            <person name="Veneault-Fourrey C."/>
            <person name="LaButti K."/>
            <person name="Lindquist E.A."/>
            <person name="Lipzen A."/>
            <person name="Lundell T."/>
            <person name="Morin E."/>
            <person name="Murat C."/>
            <person name="Riley R."/>
            <person name="Ohm R."/>
            <person name="Sun H."/>
            <person name="Tunlid A."/>
            <person name="Henrissat B."/>
            <person name="Grigoriev I.V."/>
            <person name="Hibbett D.S."/>
            <person name="Martin F."/>
        </authorList>
    </citation>
    <scope>NUCLEOTIDE SEQUENCE [LARGE SCALE GENOMIC DNA]</scope>
    <source>
        <strain evidence="3">F 1598</strain>
    </source>
</reference>
<gene>
    <name evidence="2" type="ORF">PILCRDRAFT_93207</name>
</gene>
<dbReference type="OrthoDB" id="194358at2759"/>
<proteinExistence type="predicted"/>
<evidence type="ECO:0000313" key="3">
    <source>
        <dbReference type="Proteomes" id="UP000054166"/>
    </source>
</evidence>
<evidence type="ECO:0000313" key="2">
    <source>
        <dbReference type="EMBL" id="KIM73135.1"/>
    </source>
</evidence>
<dbReference type="HOGENOM" id="CLU_1343720_0_0_1"/>
<protein>
    <submittedName>
        <fullName evidence="2">Uncharacterized protein</fullName>
    </submittedName>
</protein>